<evidence type="ECO:0000313" key="2">
    <source>
        <dbReference type="Proteomes" id="UP001301388"/>
    </source>
</evidence>
<dbReference type="EMBL" id="JAYGIE010000030">
    <property type="protein sequence ID" value="MEA5477589.1"/>
    <property type="molecule type" value="Genomic_DNA"/>
</dbReference>
<proteinExistence type="predicted"/>
<accession>A0ABU5THH1</accession>
<organism evidence="1 2">
    <name type="scientific">Pseudanabaena galeata UHCC 0370</name>
    <dbReference type="NCBI Taxonomy" id="3110310"/>
    <lineage>
        <taxon>Bacteria</taxon>
        <taxon>Bacillati</taxon>
        <taxon>Cyanobacteriota</taxon>
        <taxon>Cyanophyceae</taxon>
        <taxon>Pseudanabaenales</taxon>
        <taxon>Pseudanabaenaceae</taxon>
        <taxon>Pseudanabaena</taxon>
    </lineage>
</organism>
<protein>
    <submittedName>
        <fullName evidence="1">Uncharacterized protein</fullName>
    </submittedName>
</protein>
<sequence>MNNEEQLVDKLTYSLELNGKFILIENVPARINEETGEQFFAPSTAMLLQQIILDGQEPKRVIQTPVYSYAA</sequence>
<keyword evidence="2" id="KW-1185">Reference proteome</keyword>
<name>A0ABU5THH1_9CYAN</name>
<gene>
    <name evidence="1" type="ORF">VB774_08145</name>
</gene>
<evidence type="ECO:0000313" key="1">
    <source>
        <dbReference type="EMBL" id="MEA5477589.1"/>
    </source>
</evidence>
<dbReference type="Proteomes" id="UP001301388">
    <property type="component" value="Unassembled WGS sequence"/>
</dbReference>
<comment type="caution">
    <text evidence="1">The sequence shown here is derived from an EMBL/GenBank/DDBJ whole genome shotgun (WGS) entry which is preliminary data.</text>
</comment>
<reference evidence="1 2" key="1">
    <citation type="submission" date="2023-12" db="EMBL/GenBank/DDBJ databases">
        <title>Baltic Sea Cyanobacteria.</title>
        <authorList>
            <person name="Delbaje E."/>
            <person name="Fewer D.P."/>
            <person name="Shishido T.K."/>
        </authorList>
    </citation>
    <scope>NUCLEOTIDE SEQUENCE [LARGE SCALE GENOMIC DNA]</scope>
    <source>
        <strain evidence="1 2">UHCC 0370</strain>
    </source>
</reference>
<dbReference type="RefSeq" id="WP_323261195.1">
    <property type="nucleotide sequence ID" value="NZ_JAYGIE010000030.1"/>
</dbReference>